<evidence type="ECO:0000256" key="4">
    <source>
        <dbReference type="ARBA" id="ARBA00023136"/>
    </source>
</evidence>
<dbReference type="CDD" id="cd17321">
    <property type="entry name" value="MFS_MMR_MDR_like"/>
    <property type="match status" value="1"/>
</dbReference>
<feature type="transmembrane region" description="Helical" evidence="5">
    <location>
        <begin position="283"/>
        <end position="304"/>
    </location>
</feature>
<dbReference type="Pfam" id="PF07690">
    <property type="entry name" value="MFS_1"/>
    <property type="match status" value="1"/>
</dbReference>
<evidence type="ECO:0000313" key="8">
    <source>
        <dbReference type="Proteomes" id="UP000197174"/>
    </source>
</evidence>
<keyword evidence="3 5" id="KW-1133">Transmembrane helix</keyword>
<feature type="transmembrane region" description="Helical" evidence="5">
    <location>
        <begin position="211"/>
        <end position="230"/>
    </location>
</feature>
<dbReference type="OrthoDB" id="9781469at2"/>
<organism evidence="7 8">
    <name type="scientific">Micromonospora wenchangensis</name>
    <dbReference type="NCBI Taxonomy" id="1185415"/>
    <lineage>
        <taxon>Bacteria</taxon>
        <taxon>Bacillati</taxon>
        <taxon>Actinomycetota</taxon>
        <taxon>Actinomycetes</taxon>
        <taxon>Micromonosporales</taxon>
        <taxon>Micromonosporaceae</taxon>
        <taxon>Micromonospora</taxon>
    </lineage>
</organism>
<comment type="caution">
    <text evidence="7">The sequence shown here is derived from an EMBL/GenBank/DDBJ whole genome shotgun (WGS) entry which is preliminary data.</text>
</comment>
<dbReference type="InterPro" id="IPR020846">
    <property type="entry name" value="MFS_dom"/>
</dbReference>
<dbReference type="Gene3D" id="1.20.1720.10">
    <property type="entry name" value="Multidrug resistance protein D"/>
    <property type="match status" value="1"/>
</dbReference>
<dbReference type="GO" id="GO:0005886">
    <property type="term" value="C:plasma membrane"/>
    <property type="evidence" value="ECO:0007669"/>
    <property type="project" value="UniProtKB-SubCell"/>
</dbReference>
<proteinExistence type="predicted"/>
<feature type="transmembrane region" description="Helical" evidence="5">
    <location>
        <begin position="150"/>
        <end position="172"/>
    </location>
</feature>
<dbReference type="PROSITE" id="PS50850">
    <property type="entry name" value="MFS"/>
    <property type="match status" value="1"/>
</dbReference>
<dbReference type="SUPFAM" id="SSF103473">
    <property type="entry name" value="MFS general substrate transporter"/>
    <property type="match status" value="1"/>
</dbReference>
<dbReference type="EMBL" id="MZMV01000022">
    <property type="protein sequence ID" value="OWV07088.1"/>
    <property type="molecule type" value="Genomic_DNA"/>
</dbReference>
<dbReference type="InterPro" id="IPR036259">
    <property type="entry name" value="MFS_trans_sf"/>
</dbReference>
<dbReference type="InterPro" id="IPR011701">
    <property type="entry name" value="MFS"/>
</dbReference>
<dbReference type="PANTHER" id="PTHR42718:SF42">
    <property type="entry name" value="EXPORT PROTEIN"/>
    <property type="match status" value="1"/>
</dbReference>
<evidence type="ECO:0000259" key="6">
    <source>
        <dbReference type="PROSITE" id="PS50850"/>
    </source>
</evidence>
<sequence length="530" mass="54127">MSSPDSPSPLGGPDATVHDPRRRRAILVAVCVALMAVIASVSGLNVAQPQVAVEFDASQSTVLWMINIYTLSLAALLLPLGALGDRVGRKPILLAGLALFGVASAAAGLATSAAMMIAARLLAGVGAAMIMPVTLAVITSTFPDGERSKAIGIWTGVAGGGGILGMYLSAVLVDWANWRWLFLLPVVLVVAAAVTALQAVPNSRERTRHRFDVVGSLTSVVAVTALIYVLHEGPVHGWTAPVTMVSLLVGVVAVIGFVAWELRLPAPLLDVRLFGDRRLASGSLALLTLFGVQAGIFVVLFPYFQAVLGWSGLRATLALMPMAAMMMLSSGLAPRVAARVGARATMATGIVLGGAGLALMATLVSVDGGYPAILPGMLAMGLGMGLTQPPSTEAITTALPRDRQGVASALNDVTREFGTALGVALLGAVLTAGYRSAVDTHLDTVPAGTADAAREGIATAIAASDTAGAQAPALVRAAQESFVDGWQQAMWVGTAVMAVLLGYVLARGPRRTAPGTPVTVPTSTGDVTVG</sequence>
<feature type="transmembrane region" description="Helical" evidence="5">
    <location>
        <begin position="92"/>
        <end position="111"/>
    </location>
</feature>
<evidence type="ECO:0000256" key="5">
    <source>
        <dbReference type="SAM" id="Phobius"/>
    </source>
</evidence>
<evidence type="ECO:0000313" key="7">
    <source>
        <dbReference type="EMBL" id="OWV07088.1"/>
    </source>
</evidence>
<comment type="subcellular location">
    <subcellularLocation>
        <location evidence="1">Cell membrane</location>
        <topology evidence="1">Multi-pass membrane protein</topology>
    </subcellularLocation>
</comment>
<accession>A0A246RLW6</accession>
<evidence type="ECO:0000256" key="1">
    <source>
        <dbReference type="ARBA" id="ARBA00004651"/>
    </source>
</evidence>
<dbReference type="Gene3D" id="1.20.1250.20">
    <property type="entry name" value="MFS general substrate transporter like domains"/>
    <property type="match status" value="1"/>
</dbReference>
<protein>
    <submittedName>
        <fullName evidence="7">MFS transporter</fullName>
    </submittedName>
</protein>
<feature type="domain" description="Major facilitator superfamily (MFS) profile" evidence="6">
    <location>
        <begin position="26"/>
        <end position="512"/>
    </location>
</feature>
<gene>
    <name evidence="7" type="ORF">B5D80_14980</name>
</gene>
<reference evidence="7 8" key="1">
    <citation type="submission" date="2017-03" db="EMBL/GenBank/DDBJ databases">
        <title>Whole genome sequence of Micromonospora wenchangensis, isolated from mangrove soil.</title>
        <authorList>
            <person name="Yang H."/>
        </authorList>
    </citation>
    <scope>NUCLEOTIDE SEQUENCE [LARGE SCALE GENOMIC DNA]</scope>
    <source>
        <strain evidence="7 8">CCTCC AA 2012002</strain>
    </source>
</reference>
<name>A0A246RLW6_9ACTN</name>
<dbReference type="PANTHER" id="PTHR42718">
    <property type="entry name" value="MAJOR FACILITATOR SUPERFAMILY MULTIDRUG TRANSPORTER MFSC"/>
    <property type="match status" value="1"/>
</dbReference>
<dbReference type="AlphaFoldDB" id="A0A246RLW6"/>
<feature type="transmembrane region" description="Helical" evidence="5">
    <location>
        <begin position="242"/>
        <end position="262"/>
    </location>
</feature>
<dbReference type="Proteomes" id="UP000197174">
    <property type="component" value="Unassembled WGS sequence"/>
</dbReference>
<dbReference type="PRINTS" id="PR01036">
    <property type="entry name" value="TCRTETB"/>
</dbReference>
<feature type="transmembrane region" description="Helical" evidence="5">
    <location>
        <begin position="117"/>
        <end position="138"/>
    </location>
</feature>
<keyword evidence="2 5" id="KW-0812">Transmembrane</keyword>
<keyword evidence="4 5" id="KW-0472">Membrane</keyword>
<feature type="transmembrane region" description="Helical" evidence="5">
    <location>
        <begin position="178"/>
        <end position="199"/>
    </location>
</feature>
<feature type="transmembrane region" description="Helical" evidence="5">
    <location>
        <begin position="62"/>
        <end position="80"/>
    </location>
</feature>
<dbReference type="GO" id="GO:0022857">
    <property type="term" value="F:transmembrane transporter activity"/>
    <property type="evidence" value="ECO:0007669"/>
    <property type="project" value="InterPro"/>
</dbReference>
<dbReference type="RefSeq" id="WP_088644484.1">
    <property type="nucleotide sequence ID" value="NZ_CBDRBW010000035.1"/>
</dbReference>
<evidence type="ECO:0000256" key="2">
    <source>
        <dbReference type="ARBA" id="ARBA00022692"/>
    </source>
</evidence>
<feature type="transmembrane region" description="Helical" evidence="5">
    <location>
        <begin position="310"/>
        <end position="332"/>
    </location>
</feature>
<keyword evidence="8" id="KW-1185">Reference proteome</keyword>
<evidence type="ECO:0000256" key="3">
    <source>
        <dbReference type="ARBA" id="ARBA00022989"/>
    </source>
</evidence>
<feature type="transmembrane region" description="Helical" evidence="5">
    <location>
        <begin position="489"/>
        <end position="506"/>
    </location>
</feature>
<feature type="transmembrane region" description="Helical" evidence="5">
    <location>
        <begin position="344"/>
        <end position="366"/>
    </location>
</feature>
<feature type="transmembrane region" description="Helical" evidence="5">
    <location>
        <begin position="25"/>
        <end position="42"/>
    </location>
</feature>